<evidence type="ECO:0000256" key="6">
    <source>
        <dbReference type="ARBA" id="ARBA00023136"/>
    </source>
</evidence>
<comment type="subcellular location">
    <subcellularLocation>
        <location evidence="1 7">Cell membrane</location>
        <topology evidence="1 7">Multi-pass membrane protein</topology>
    </subcellularLocation>
</comment>
<dbReference type="InterPro" id="IPR000515">
    <property type="entry name" value="MetI-like"/>
</dbReference>
<keyword evidence="5 7" id="KW-1133">Transmembrane helix</keyword>
<keyword evidence="4 7" id="KW-0812">Transmembrane</keyword>
<dbReference type="GO" id="GO:0055085">
    <property type="term" value="P:transmembrane transport"/>
    <property type="evidence" value="ECO:0007669"/>
    <property type="project" value="InterPro"/>
</dbReference>
<dbReference type="Gene3D" id="1.10.3720.10">
    <property type="entry name" value="MetI-like"/>
    <property type="match status" value="1"/>
</dbReference>
<organism evidence="8 9">
    <name type="scientific">Microbacterium hominis</name>
    <dbReference type="NCBI Taxonomy" id="162426"/>
    <lineage>
        <taxon>Bacteria</taxon>
        <taxon>Bacillati</taxon>
        <taxon>Actinomycetota</taxon>
        <taxon>Actinomycetes</taxon>
        <taxon>Micrococcales</taxon>
        <taxon>Microbacteriaceae</taxon>
        <taxon>Microbacterium</taxon>
    </lineage>
</organism>
<feature type="transmembrane region" description="Helical" evidence="7">
    <location>
        <begin position="22"/>
        <end position="44"/>
    </location>
</feature>
<evidence type="ECO:0000313" key="9">
    <source>
        <dbReference type="Proteomes" id="UP000233276"/>
    </source>
</evidence>
<dbReference type="RefSeq" id="WP_060960081.1">
    <property type="nucleotide sequence ID" value="NZ_CP025299.1"/>
</dbReference>
<comment type="similarity">
    <text evidence="7">Belongs to the binding-protein-dependent transport system permease family.</text>
</comment>
<dbReference type="EMBL" id="CP025299">
    <property type="protein sequence ID" value="AUG29083.1"/>
    <property type="molecule type" value="Genomic_DNA"/>
</dbReference>
<feature type="transmembrane region" description="Helical" evidence="7">
    <location>
        <begin position="254"/>
        <end position="275"/>
    </location>
</feature>
<feature type="transmembrane region" description="Helical" evidence="7">
    <location>
        <begin position="115"/>
        <end position="136"/>
    </location>
</feature>
<evidence type="ECO:0000256" key="7">
    <source>
        <dbReference type="RuleBase" id="RU363032"/>
    </source>
</evidence>
<dbReference type="KEGG" id="mhos:CXR34_06100"/>
<keyword evidence="6 7" id="KW-0472">Membrane</keyword>
<evidence type="ECO:0000256" key="1">
    <source>
        <dbReference type="ARBA" id="ARBA00004651"/>
    </source>
</evidence>
<feature type="transmembrane region" description="Helical" evidence="7">
    <location>
        <begin position="87"/>
        <end position="108"/>
    </location>
</feature>
<keyword evidence="3" id="KW-1003">Cell membrane</keyword>
<protein>
    <submittedName>
        <fullName evidence="8">Carbohydrate ABC transporter permease</fullName>
    </submittedName>
</protein>
<dbReference type="PANTHER" id="PTHR43744">
    <property type="entry name" value="ABC TRANSPORTER PERMEASE PROTEIN MG189-RELATED-RELATED"/>
    <property type="match status" value="1"/>
</dbReference>
<evidence type="ECO:0000256" key="2">
    <source>
        <dbReference type="ARBA" id="ARBA00022448"/>
    </source>
</evidence>
<dbReference type="GO" id="GO:0005886">
    <property type="term" value="C:plasma membrane"/>
    <property type="evidence" value="ECO:0007669"/>
    <property type="project" value="UniProtKB-SubCell"/>
</dbReference>
<gene>
    <name evidence="8" type="ORF">CXR34_06100</name>
</gene>
<dbReference type="CDD" id="cd06261">
    <property type="entry name" value="TM_PBP2"/>
    <property type="match status" value="1"/>
</dbReference>
<dbReference type="Proteomes" id="UP000233276">
    <property type="component" value="Chromosome"/>
</dbReference>
<dbReference type="AlphaFoldDB" id="A0A134DGC7"/>
<feature type="transmembrane region" description="Helical" evidence="7">
    <location>
        <begin position="198"/>
        <end position="223"/>
    </location>
</feature>
<sequence>MSGGLLTPAELRRPRTRWVLRGVHAAVLAGLVVAGLGPLLWLVAASLGETTDVLRDPLGVFGRMTEWHHYADAFRGVDTARLLGNTLAMAAGSAVTTVVVALSAGYVIAIMRPRWAPLLSAGILATVFLPAIVSFVPLYLTVVDLFGTGISLQNTFWAVWLPAGANAFAVLLVTGYLRGIPRELIEAAEIDGAGPLRILWSVVLPAARPILGVVALLAAIGAWKDYLWPSLVLTDPKVRPISVALPMLERTNDLTTFFAILVVSALIPIGLFLVFQRPLLASAGLSAGMKD</sequence>
<dbReference type="SUPFAM" id="SSF161098">
    <property type="entry name" value="MetI-like"/>
    <property type="match status" value="1"/>
</dbReference>
<dbReference type="PANTHER" id="PTHR43744:SF12">
    <property type="entry name" value="ABC TRANSPORTER PERMEASE PROTEIN MG189-RELATED"/>
    <property type="match status" value="1"/>
</dbReference>
<feature type="transmembrane region" description="Helical" evidence="7">
    <location>
        <begin position="156"/>
        <end position="177"/>
    </location>
</feature>
<dbReference type="PROSITE" id="PS50928">
    <property type="entry name" value="ABC_TM1"/>
    <property type="match status" value="1"/>
</dbReference>
<evidence type="ECO:0000256" key="3">
    <source>
        <dbReference type="ARBA" id="ARBA00022475"/>
    </source>
</evidence>
<dbReference type="Pfam" id="PF00528">
    <property type="entry name" value="BPD_transp_1"/>
    <property type="match status" value="1"/>
</dbReference>
<accession>A0A134DGC7</accession>
<dbReference type="InterPro" id="IPR035906">
    <property type="entry name" value="MetI-like_sf"/>
</dbReference>
<dbReference type="OrthoDB" id="2063054at2"/>
<keyword evidence="2 7" id="KW-0813">Transport</keyword>
<evidence type="ECO:0000313" key="8">
    <source>
        <dbReference type="EMBL" id="AUG29083.1"/>
    </source>
</evidence>
<name>A0A134DGC7_9MICO</name>
<evidence type="ECO:0000256" key="5">
    <source>
        <dbReference type="ARBA" id="ARBA00022989"/>
    </source>
</evidence>
<proteinExistence type="inferred from homology"/>
<evidence type="ECO:0000256" key="4">
    <source>
        <dbReference type="ARBA" id="ARBA00022692"/>
    </source>
</evidence>
<reference evidence="8 9" key="1">
    <citation type="submission" date="2017-12" db="EMBL/GenBank/DDBJ databases">
        <title>Isolation and characterization of estrogens degradatiion strain Microbacterium hominis SJTG1.</title>
        <authorList>
            <person name="Xiong W."/>
            <person name="Yin C."/>
            <person name="Zheng D."/>
            <person name="Liang R."/>
        </authorList>
    </citation>
    <scope>NUCLEOTIDE SEQUENCE [LARGE SCALE GENOMIC DNA]</scope>
    <source>
        <strain evidence="8 9">SJTG1</strain>
    </source>
</reference>